<name>A0AAU8IUW2_9ACTN</name>
<organism evidence="3">
    <name type="scientific">Streptomyces tabacisoli</name>
    <dbReference type="NCBI Taxonomy" id="3156398"/>
    <lineage>
        <taxon>Bacteria</taxon>
        <taxon>Bacillati</taxon>
        <taxon>Actinomycetota</taxon>
        <taxon>Actinomycetes</taxon>
        <taxon>Kitasatosporales</taxon>
        <taxon>Streptomycetaceae</taxon>
        <taxon>Streptomyces</taxon>
    </lineage>
</organism>
<dbReference type="EMBL" id="CP159534">
    <property type="protein sequence ID" value="XCJ71880.1"/>
    <property type="molecule type" value="Genomic_DNA"/>
</dbReference>
<keyword evidence="2" id="KW-0812">Transmembrane</keyword>
<keyword evidence="2" id="KW-1133">Transmembrane helix</keyword>
<evidence type="ECO:0000256" key="1">
    <source>
        <dbReference type="SAM" id="MobiDB-lite"/>
    </source>
</evidence>
<evidence type="ECO:0000313" key="3">
    <source>
        <dbReference type="EMBL" id="XCJ71880.1"/>
    </source>
</evidence>
<feature type="transmembrane region" description="Helical" evidence="2">
    <location>
        <begin position="403"/>
        <end position="424"/>
    </location>
</feature>
<feature type="transmembrane region" description="Helical" evidence="2">
    <location>
        <begin position="370"/>
        <end position="396"/>
    </location>
</feature>
<sequence length="479" mass="49245">MSGPVRALRAEWTKLRSVRSTAFALVAMVALLLLMTVASVSGSATSYDGPTAFDSLAFAHRPVMSAAGDGTFTARVASQKDSHSWAKAGLLLKDGTTSGSSYAALMVTPGHGLRLMADGRHELAAAEDVEAPVSLRLTRAGPRVTGAYSSDGRTWHTVGTLTVADLPATGVEAGVFVTSPRRTVEKRTGPTETVAHPVPTTGRATFDHLAMPVGQGGWRRTDIVQPPLRGEPPTDAPAPGTLRRTASGGLALTGSGDLGGLGMGGVGAGPGVDLVKQSLDDGTQLAALAVIALGVLFVTSEYRTGTVRTTFTASPRRGRVLAAKAAVLGAAVFAVALPATVAAFLLARPYQRDNGFRPPLFDNPSLTDPASIRAVVGSAAFLALTAVLSLGVGALLRRTVPAIVLMFVAVVVLPIVASTTSIALDEAIGSATPVAGLAIQQTRHLVEDATTPWAGFGVLCLYVAVVLAAARLRLVRRDA</sequence>
<protein>
    <recommendedName>
        <fullName evidence="4">ABC transporter permease</fullName>
    </recommendedName>
</protein>
<evidence type="ECO:0000256" key="2">
    <source>
        <dbReference type="SAM" id="Phobius"/>
    </source>
</evidence>
<accession>A0AAU8IUW2</accession>
<reference evidence="3" key="1">
    <citation type="submission" date="2024-06" db="EMBL/GenBank/DDBJ databases">
        <title>Streptomyces sp. strain HUAS MG91 genome sequences.</title>
        <authorList>
            <person name="Mo P."/>
        </authorList>
    </citation>
    <scope>NUCLEOTIDE SEQUENCE</scope>
    <source>
        <strain evidence="3">HUAS MG91</strain>
    </source>
</reference>
<dbReference type="Gene3D" id="2.60.120.200">
    <property type="match status" value="1"/>
</dbReference>
<gene>
    <name evidence="3" type="ORF">ABII15_18735</name>
</gene>
<proteinExistence type="predicted"/>
<keyword evidence="2" id="KW-0472">Membrane</keyword>
<dbReference type="AlphaFoldDB" id="A0AAU8IUW2"/>
<evidence type="ECO:0008006" key="4">
    <source>
        <dbReference type="Google" id="ProtNLM"/>
    </source>
</evidence>
<dbReference type="KEGG" id="stac:ABII15_18735"/>
<feature type="transmembrane region" description="Helical" evidence="2">
    <location>
        <begin position="285"/>
        <end position="304"/>
    </location>
</feature>
<feature type="transmembrane region" description="Helical" evidence="2">
    <location>
        <begin position="325"/>
        <end position="350"/>
    </location>
</feature>
<feature type="region of interest" description="Disordered" evidence="1">
    <location>
        <begin position="183"/>
        <end position="202"/>
    </location>
</feature>
<dbReference type="RefSeq" id="WP_353943480.1">
    <property type="nucleotide sequence ID" value="NZ_CP159534.1"/>
</dbReference>
<feature type="transmembrane region" description="Helical" evidence="2">
    <location>
        <begin position="453"/>
        <end position="474"/>
    </location>
</feature>